<dbReference type="AlphaFoldDB" id="A0A9W6XHL5"/>
<sequence length="523" mass="57158">MVRVSGSSGDSRFHRESNQDDVEIRLEPGIDALAVSGSLQTRLREEGSTEGQSTGRSSDRVNEEGLATDLDDKPLPPPQAPLWGGGSSRKKLKAAGSDAGERGGAVNIAKDQLEDVFYREKPGGIHEGRRDEDRQAQADWQRSSWPGDNSDDDEQQAGRGKDHVAPAEGSGTGSRPATTARKASEMQDVDIESVGSHHDPLDEFDPDDLSIDVPRRAAVASAETSTNAGVAAPRIRVSAISELKEFSGKDNDEDRARSWLGKVKSAFIRDQAPDSEKCLVFGDLLTGPARNWFMQLSRSTRSNWKSLLEGILIQYCGRGVSVARQYYHTRKRSDRSPLEYLHRLNVADMRAKLPIKDGSAVSTSNSSSKPWTIASWPTSAGDPDDGRQQRVGAGKPLIGNRRSCSSSLPFSSQHVQGIVECPPESAGYGRSADRQAAAGTTKRCSHCGSTKHNVLRCCKRLACQKCGRNAHPTDHRLFVCRASGELHNMGKCEMEKFYNIIRQLYHPTKHARMLPGNAEKMLS</sequence>
<gene>
    <name evidence="2" type="ORF">Pfra01_001121000</name>
</gene>
<feature type="region of interest" description="Disordered" evidence="1">
    <location>
        <begin position="1"/>
        <end position="186"/>
    </location>
</feature>
<organism evidence="2 3">
    <name type="scientific">Phytophthora fragariaefolia</name>
    <dbReference type="NCBI Taxonomy" id="1490495"/>
    <lineage>
        <taxon>Eukaryota</taxon>
        <taxon>Sar</taxon>
        <taxon>Stramenopiles</taxon>
        <taxon>Oomycota</taxon>
        <taxon>Peronosporomycetes</taxon>
        <taxon>Peronosporales</taxon>
        <taxon>Peronosporaceae</taxon>
        <taxon>Phytophthora</taxon>
    </lineage>
</organism>
<evidence type="ECO:0000256" key="1">
    <source>
        <dbReference type="SAM" id="MobiDB-lite"/>
    </source>
</evidence>
<feature type="compositionally biased region" description="Basic and acidic residues" evidence="1">
    <location>
        <begin position="111"/>
        <end position="136"/>
    </location>
</feature>
<dbReference type="OrthoDB" id="118140at2759"/>
<feature type="compositionally biased region" description="Polar residues" evidence="1">
    <location>
        <begin position="1"/>
        <end position="10"/>
    </location>
</feature>
<protein>
    <submittedName>
        <fullName evidence="2">Unnamed protein product</fullName>
    </submittedName>
</protein>
<name>A0A9W6XHL5_9STRA</name>
<accession>A0A9W6XHL5</accession>
<evidence type="ECO:0000313" key="2">
    <source>
        <dbReference type="EMBL" id="GMF38640.1"/>
    </source>
</evidence>
<feature type="compositionally biased region" description="Basic and acidic residues" evidence="1">
    <location>
        <begin position="11"/>
        <end position="28"/>
    </location>
</feature>
<keyword evidence="3" id="KW-1185">Reference proteome</keyword>
<feature type="compositionally biased region" description="Polar residues" evidence="1">
    <location>
        <begin position="360"/>
        <end position="378"/>
    </location>
</feature>
<comment type="caution">
    <text evidence="2">The sequence shown here is derived from an EMBL/GenBank/DDBJ whole genome shotgun (WGS) entry which is preliminary data.</text>
</comment>
<dbReference type="Proteomes" id="UP001165121">
    <property type="component" value="Unassembled WGS sequence"/>
</dbReference>
<dbReference type="EMBL" id="BSXT01001103">
    <property type="protein sequence ID" value="GMF38640.1"/>
    <property type="molecule type" value="Genomic_DNA"/>
</dbReference>
<feature type="compositionally biased region" description="Polar residues" evidence="1">
    <location>
        <begin position="138"/>
        <end position="147"/>
    </location>
</feature>
<evidence type="ECO:0000313" key="3">
    <source>
        <dbReference type="Proteomes" id="UP001165121"/>
    </source>
</evidence>
<feature type="region of interest" description="Disordered" evidence="1">
    <location>
        <begin position="358"/>
        <end position="398"/>
    </location>
</feature>
<reference evidence="2" key="1">
    <citation type="submission" date="2023-04" db="EMBL/GenBank/DDBJ databases">
        <title>Phytophthora fragariaefolia NBRC 109709.</title>
        <authorList>
            <person name="Ichikawa N."/>
            <person name="Sato H."/>
            <person name="Tonouchi N."/>
        </authorList>
    </citation>
    <scope>NUCLEOTIDE SEQUENCE</scope>
    <source>
        <strain evidence="2">NBRC 109709</strain>
    </source>
</reference>
<proteinExistence type="predicted"/>